<proteinExistence type="inferred from homology"/>
<protein>
    <recommendedName>
        <fullName evidence="2">L-glutamate gamma-semialdehyde dehydrogenase</fullName>
        <ecNumber evidence="2">1.2.1.88</ecNumber>
    </recommendedName>
</protein>
<name>A0ABQ2N5A4_9MICO</name>
<sequence>MDNAQRIDLALAHEAIAQVRTWVEAARHEPVDRAASNLAGLLKDPGGLEFATRFVDEVVRPEDPAVSARAFRDIARRPPRFLPPALRALVRLGGSVAPVAPRLVVPIARRVLRGMVRHLVVDASDARLGPALARIGSGGVRLNVNLLGEAVLGSREAERRVAGTIRLIERPDVDYVSIKVSSTVAPHSPWAHERAVADAAAALAPVYRAAIRHDTFVNLDMEEYRDLDLTLDVFERILDDPELRAARAGVVLQAYLPDSLAAMMRLQEWAAARGGEPIKVRLVKGANLPMERVDAEIHGWPLATWPGKAHTDANYKKILDYALTPERVRHVRIGVAGHNLFDVALARLLAERRGVSDAVEFEMLLGMATQQAAVVRRDVGSLLLYTPVVHPGEFDVAIAYLVRRLEEGASAENFMSSVFDLEDPSAFDRERDRFLASIELIPDGTPEPTRTMDRAADPVPAAAGPFHNAPDTDPSLSANRDWAAAIRERMPHSTVGRDTSERATIRTPEELDGAIAEVAASDWGSRPASERAAILRRAGDEIERRRGELIEVMGSECGKVIEQSDPEVSEAADFARFYADGAEALSRVDGARFAPVRVTAVIPPWNFPAAIPAGGVLAALAAGSAVVFKPASRAARTGAVIAEALWAAGVPRDALRLVRPAGDLGSRLIGDERVERVILTGSYETAERFREVRPGLTLLAETSGKNAIIVTPSADLDLAARDIANSAFGHAGQKCSAASLIVLVGSVGESERFRRQLLDAVEGYAVGMPWDEASRIGPLIAPAEGKLLRGLTTLEEGQSWLLEPRQLGEALWTPGIRLGVRPGSEFHLTEYFGPVAGIMTAETLEEAIDIVNAVDYGLTSGLHSLDEDEIGLWLARIEAGNAYVNRGTTGAIVERQPFGGWKKSSVGPGTKAGGPSYLFALGTWTDADPAGSAPAGSASAGDALSRLALRAADPADREWLSAALASDAAAAEAEFARAVDVQGLACEQNVLRYAPVPVTVRFEGSREAELIRVVAAGLRAGSRVDVSAPALPSQAVRDLLVERGVTLRIEDAERWAARAETFATQGTRIRLIGGSRERLLRATGGSPLVAIWNGEVTRAGRVEMLPFLREQAVSVTAHRFGTPRRYDIPVLSR</sequence>
<evidence type="ECO:0000256" key="1">
    <source>
        <dbReference type="ARBA" id="ARBA00004786"/>
    </source>
</evidence>
<gene>
    <name evidence="10" type="ORF">GCM10010910_28060</name>
</gene>
<dbReference type="SUPFAM" id="SSF53720">
    <property type="entry name" value="ALDH-like"/>
    <property type="match status" value="1"/>
</dbReference>
<evidence type="ECO:0000256" key="3">
    <source>
        <dbReference type="ARBA" id="ARBA00023002"/>
    </source>
</evidence>
<dbReference type="Proteomes" id="UP000638043">
    <property type="component" value="Unassembled WGS sequence"/>
</dbReference>
<dbReference type="Pfam" id="PF01619">
    <property type="entry name" value="Pro_dh"/>
    <property type="match status" value="1"/>
</dbReference>
<reference evidence="11" key="1">
    <citation type="journal article" date="2019" name="Int. J. Syst. Evol. Microbiol.">
        <title>The Global Catalogue of Microorganisms (GCM) 10K type strain sequencing project: providing services to taxonomists for standard genome sequencing and annotation.</title>
        <authorList>
            <consortium name="The Broad Institute Genomics Platform"/>
            <consortium name="The Broad Institute Genome Sequencing Center for Infectious Disease"/>
            <person name="Wu L."/>
            <person name="Ma J."/>
        </authorList>
    </citation>
    <scope>NUCLEOTIDE SEQUENCE [LARGE SCALE GENOMIC DNA]</scope>
    <source>
        <strain evidence="11">CGMCC 4.7181</strain>
    </source>
</reference>
<dbReference type="Gene3D" id="3.40.309.10">
    <property type="entry name" value="Aldehyde Dehydrogenase, Chain A, domain 2"/>
    <property type="match status" value="1"/>
</dbReference>
<dbReference type="Gene3D" id="3.40.605.10">
    <property type="entry name" value="Aldehyde Dehydrogenase, Chain A, domain 1"/>
    <property type="match status" value="1"/>
</dbReference>
<dbReference type="InterPro" id="IPR016160">
    <property type="entry name" value="Ald_DH_CS_CYS"/>
</dbReference>
<dbReference type="Gene3D" id="3.20.20.220">
    <property type="match status" value="1"/>
</dbReference>
<dbReference type="InterPro" id="IPR016161">
    <property type="entry name" value="Ald_DH/histidinol_DH"/>
</dbReference>
<evidence type="ECO:0000259" key="9">
    <source>
        <dbReference type="Pfam" id="PF01619"/>
    </source>
</evidence>
<dbReference type="InterPro" id="IPR016163">
    <property type="entry name" value="Ald_DH_C"/>
</dbReference>
<dbReference type="InterPro" id="IPR029510">
    <property type="entry name" value="Ald_DH_CS_GLU"/>
</dbReference>
<feature type="domain" description="Proline dehydrogenase" evidence="9">
    <location>
        <begin position="134"/>
        <end position="416"/>
    </location>
</feature>
<dbReference type="InterPro" id="IPR025703">
    <property type="entry name" value="Bifunct_PutA"/>
</dbReference>
<dbReference type="InterPro" id="IPR002872">
    <property type="entry name" value="Proline_DH_dom"/>
</dbReference>
<dbReference type="PROSITE" id="PS00070">
    <property type="entry name" value="ALDEHYDE_DEHYDR_CYS"/>
    <property type="match status" value="1"/>
</dbReference>
<accession>A0ABQ2N5A4</accession>
<keyword evidence="11" id="KW-1185">Reference proteome</keyword>
<comment type="pathway">
    <text evidence="1">Amino-acid degradation; L-proline degradation into L-glutamate; L-glutamate from L-proline: step 2/2.</text>
</comment>
<evidence type="ECO:0000313" key="10">
    <source>
        <dbReference type="EMBL" id="GGO67080.1"/>
    </source>
</evidence>
<dbReference type="PANTHER" id="PTHR42862">
    <property type="entry name" value="DELTA-1-PYRROLINE-5-CARBOXYLATE DEHYDROGENASE 1, ISOFORM A-RELATED"/>
    <property type="match status" value="1"/>
</dbReference>
<dbReference type="EMBL" id="BMMQ01000011">
    <property type="protein sequence ID" value="GGO67080.1"/>
    <property type="molecule type" value="Genomic_DNA"/>
</dbReference>
<dbReference type="EC" id="1.2.1.88" evidence="2"/>
<dbReference type="SUPFAM" id="SSF51730">
    <property type="entry name" value="FAD-linked oxidoreductase"/>
    <property type="match status" value="1"/>
</dbReference>
<keyword evidence="3 7" id="KW-0560">Oxidoreductase</keyword>
<feature type="active site" evidence="6">
    <location>
        <position position="701"/>
    </location>
</feature>
<keyword evidence="4" id="KW-0520">NAD</keyword>
<organism evidence="10 11">
    <name type="scientific">Microbacterium nanhaiense</name>
    <dbReference type="NCBI Taxonomy" id="1301026"/>
    <lineage>
        <taxon>Bacteria</taxon>
        <taxon>Bacillati</taxon>
        <taxon>Actinomycetota</taxon>
        <taxon>Actinomycetes</taxon>
        <taxon>Micrococcales</taxon>
        <taxon>Microbacteriaceae</taxon>
        <taxon>Microbacterium</taxon>
    </lineage>
</organism>
<evidence type="ECO:0000256" key="2">
    <source>
        <dbReference type="ARBA" id="ARBA00012884"/>
    </source>
</evidence>
<evidence type="ECO:0000256" key="5">
    <source>
        <dbReference type="ARBA" id="ARBA00048142"/>
    </source>
</evidence>
<evidence type="ECO:0000313" key="11">
    <source>
        <dbReference type="Proteomes" id="UP000638043"/>
    </source>
</evidence>
<comment type="caution">
    <text evidence="10">The sequence shown here is derived from an EMBL/GenBank/DDBJ whole genome shotgun (WGS) entry which is preliminary data.</text>
</comment>
<dbReference type="PROSITE" id="PS00687">
    <property type="entry name" value="ALDEHYDE_DEHYDR_GLU"/>
    <property type="match status" value="1"/>
</dbReference>
<evidence type="ECO:0000256" key="6">
    <source>
        <dbReference type="PROSITE-ProRule" id="PRU10007"/>
    </source>
</evidence>
<dbReference type="InterPro" id="IPR015590">
    <property type="entry name" value="Aldehyde_DH_dom"/>
</dbReference>
<dbReference type="Pfam" id="PF00171">
    <property type="entry name" value="Aldedh"/>
    <property type="match status" value="1"/>
</dbReference>
<feature type="domain" description="Aldehyde dehydrogenase" evidence="8">
    <location>
        <begin position="514"/>
        <end position="914"/>
    </location>
</feature>
<dbReference type="PIRSF" id="PIRSF000197">
    <property type="entry name" value="Bifunct_PutA"/>
    <property type="match status" value="1"/>
</dbReference>
<comment type="similarity">
    <text evidence="7">Belongs to the aldehyde dehydrogenase family.</text>
</comment>
<dbReference type="InterPro" id="IPR016162">
    <property type="entry name" value="Ald_DH_N"/>
</dbReference>
<dbReference type="InterPro" id="IPR050485">
    <property type="entry name" value="Proline_metab_enzyme"/>
</dbReference>
<dbReference type="InterPro" id="IPR029041">
    <property type="entry name" value="FAD-linked_oxidoreductase-like"/>
</dbReference>
<dbReference type="PANTHER" id="PTHR42862:SF1">
    <property type="entry name" value="DELTA-1-PYRROLINE-5-CARBOXYLATE DEHYDROGENASE 2, ISOFORM A-RELATED"/>
    <property type="match status" value="1"/>
</dbReference>
<evidence type="ECO:0000256" key="4">
    <source>
        <dbReference type="ARBA" id="ARBA00023027"/>
    </source>
</evidence>
<evidence type="ECO:0000256" key="7">
    <source>
        <dbReference type="RuleBase" id="RU003345"/>
    </source>
</evidence>
<comment type="catalytic activity">
    <reaction evidence="5">
        <text>L-glutamate 5-semialdehyde + NAD(+) + H2O = L-glutamate + NADH + 2 H(+)</text>
        <dbReference type="Rhea" id="RHEA:30235"/>
        <dbReference type="ChEBI" id="CHEBI:15377"/>
        <dbReference type="ChEBI" id="CHEBI:15378"/>
        <dbReference type="ChEBI" id="CHEBI:29985"/>
        <dbReference type="ChEBI" id="CHEBI:57540"/>
        <dbReference type="ChEBI" id="CHEBI:57945"/>
        <dbReference type="ChEBI" id="CHEBI:58066"/>
        <dbReference type="EC" id="1.2.1.88"/>
    </reaction>
</comment>
<evidence type="ECO:0000259" key="8">
    <source>
        <dbReference type="Pfam" id="PF00171"/>
    </source>
</evidence>